<keyword evidence="9" id="KW-1185">Reference proteome</keyword>
<dbReference type="PANTHER" id="PTHR24345:SF91">
    <property type="entry name" value="SERINE_THREONINE-PROTEIN KINASE PLK4"/>
    <property type="match status" value="1"/>
</dbReference>
<organism evidence="8 9">
    <name type="scientific">Pythium oligandrum</name>
    <name type="common">Mycoparasitic fungus</name>
    <dbReference type="NCBI Taxonomy" id="41045"/>
    <lineage>
        <taxon>Eukaryota</taxon>
        <taxon>Sar</taxon>
        <taxon>Stramenopiles</taxon>
        <taxon>Oomycota</taxon>
        <taxon>Peronosporomycetes</taxon>
        <taxon>Pythiales</taxon>
        <taxon>Pythiaceae</taxon>
        <taxon>Pythium</taxon>
    </lineage>
</organism>
<accession>A0A8K1FMZ8</accession>
<feature type="compositionally biased region" description="Acidic residues" evidence="6">
    <location>
        <begin position="364"/>
        <end position="376"/>
    </location>
</feature>
<evidence type="ECO:0000256" key="3">
    <source>
        <dbReference type="ARBA" id="ARBA00022741"/>
    </source>
</evidence>
<dbReference type="GO" id="GO:0005634">
    <property type="term" value="C:nucleus"/>
    <property type="evidence" value="ECO:0007669"/>
    <property type="project" value="TreeGrafter"/>
</dbReference>
<feature type="compositionally biased region" description="Basic and acidic residues" evidence="6">
    <location>
        <begin position="343"/>
        <end position="352"/>
    </location>
</feature>
<gene>
    <name evidence="8" type="ORF">Poli38472_007999</name>
</gene>
<feature type="domain" description="Protein kinase" evidence="7">
    <location>
        <begin position="1"/>
        <end position="319"/>
    </location>
</feature>
<evidence type="ECO:0000256" key="1">
    <source>
        <dbReference type="ARBA" id="ARBA00022527"/>
    </source>
</evidence>
<evidence type="ECO:0000313" key="8">
    <source>
        <dbReference type="EMBL" id="TMW65357.1"/>
    </source>
</evidence>
<proteinExistence type="predicted"/>
<dbReference type="PROSITE" id="PS50011">
    <property type="entry name" value="PROTEIN_KINASE_DOM"/>
    <property type="match status" value="1"/>
</dbReference>
<dbReference type="InterPro" id="IPR000719">
    <property type="entry name" value="Prot_kinase_dom"/>
</dbReference>
<dbReference type="GO" id="GO:0005524">
    <property type="term" value="F:ATP binding"/>
    <property type="evidence" value="ECO:0007669"/>
    <property type="project" value="UniProtKB-KW"/>
</dbReference>
<feature type="region of interest" description="Disordered" evidence="6">
    <location>
        <begin position="343"/>
        <end position="376"/>
    </location>
</feature>
<dbReference type="Proteomes" id="UP000794436">
    <property type="component" value="Unassembled WGS sequence"/>
</dbReference>
<keyword evidence="5" id="KW-0067">ATP-binding</keyword>
<evidence type="ECO:0000256" key="2">
    <source>
        <dbReference type="ARBA" id="ARBA00022679"/>
    </source>
</evidence>
<dbReference type="PANTHER" id="PTHR24345">
    <property type="entry name" value="SERINE/THREONINE-PROTEIN KINASE PLK"/>
    <property type="match status" value="1"/>
</dbReference>
<evidence type="ECO:0000256" key="5">
    <source>
        <dbReference type="ARBA" id="ARBA00022840"/>
    </source>
</evidence>
<keyword evidence="4" id="KW-0418">Kinase</keyword>
<dbReference type="Gene3D" id="1.10.510.10">
    <property type="entry name" value="Transferase(Phosphotransferase) domain 1"/>
    <property type="match status" value="1"/>
</dbReference>
<keyword evidence="2" id="KW-0808">Transferase</keyword>
<keyword evidence="1" id="KW-0723">Serine/threonine-protein kinase</keyword>
<sequence length="376" mass="43656">MNRRAAIPSTLHAHFTMPFTKFKSFSEEWNMCGKYDPMRRVNVVSDPKLQRKRLPHLMVEKCVRLQAGLVLDYLRNDLEMLAFLVQYAHATQSVWHHNILQLRGYFVFNTKVYVFYEYCELGSLRNAYIRDSNPLLRLQARTNEQEVRRVMRQICQATKYLHENGIAHGDLALENIFVTNRNVCKIGDFDHAVFVGPENQRYPLKAFEPRRPMYAAPELYMHTGEQKMIDLFKVDSWALGIILIMLMTKKPLLDSAIDQDTSYQLYKRIGLRPYLRAMYLEQSAVFRFSDDMIQVAEGLLEINPLKRFTIEQVLACVWFQIDDEEDVEDDEEEDIAKAVAEEVVEGEAKVEEAGGDGMGKQGQDDGEDSSDDGFYY</sequence>
<dbReference type="Pfam" id="PF00069">
    <property type="entry name" value="Pkinase"/>
    <property type="match status" value="1"/>
</dbReference>
<dbReference type="InterPro" id="IPR011009">
    <property type="entry name" value="Kinase-like_dom_sf"/>
</dbReference>
<dbReference type="AlphaFoldDB" id="A0A8K1FMZ8"/>
<comment type="caution">
    <text evidence="8">The sequence shown here is derived from an EMBL/GenBank/DDBJ whole genome shotgun (WGS) entry which is preliminary data.</text>
</comment>
<dbReference type="GO" id="GO:0004674">
    <property type="term" value="F:protein serine/threonine kinase activity"/>
    <property type="evidence" value="ECO:0007669"/>
    <property type="project" value="UniProtKB-KW"/>
</dbReference>
<evidence type="ECO:0000313" key="9">
    <source>
        <dbReference type="Proteomes" id="UP000794436"/>
    </source>
</evidence>
<dbReference type="SUPFAM" id="SSF56112">
    <property type="entry name" value="Protein kinase-like (PK-like)"/>
    <property type="match status" value="1"/>
</dbReference>
<dbReference type="EMBL" id="SPLM01000037">
    <property type="protein sequence ID" value="TMW65357.1"/>
    <property type="molecule type" value="Genomic_DNA"/>
</dbReference>
<reference evidence="8" key="1">
    <citation type="submission" date="2019-03" db="EMBL/GenBank/DDBJ databases">
        <title>Long read genome sequence of the mycoparasitic Pythium oligandrum ATCC 38472 isolated from sugarbeet rhizosphere.</title>
        <authorList>
            <person name="Gaulin E."/>
        </authorList>
    </citation>
    <scope>NUCLEOTIDE SEQUENCE</scope>
    <source>
        <strain evidence="8">ATCC 38472_TT</strain>
    </source>
</reference>
<name>A0A8K1FMZ8_PYTOL</name>
<protein>
    <recommendedName>
        <fullName evidence="7">Protein kinase domain-containing protein</fullName>
    </recommendedName>
</protein>
<evidence type="ECO:0000259" key="7">
    <source>
        <dbReference type="PROSITE" id="PS50011"/>
    </source>
</evidence>
<dbReference type="OrthoDB" id="6513151at2759"/>
<evidence type="ECO:0000256" key="6">
    <source>
        <dbReference type="SAM" id="MobiDB-lite"/>
    </source>
</evidence>
<keyword evidence="3" id="KW-0547">Nucleotide-binding</keyword>
<evidence type="ECO:0000256" key="4">
    <source>
        <dbReference type="ARBA" id="ARBA00022777"/>
    </source>
</evidence>